<dbReference type="SMART" id="SM00389">
    <property type="entry name" value="HOX"/>
    <property type="match status" value="1"/>
</dbReference>
<sequence length="247" mass="27423">MTVITEPNEPQREMTTQSLSWRDNDKQGVSNRNTDVYFPNNYHPPCKDFNPPLENSGKQIKSEAETNWGQKQVSADTDANSALLENYKLEEIGESNSHISLQRGCSLDDRGSMGSEHMLADVVFDFHPTSSSSGALVTDGIRICGLQSEGLSGIYGTTDGFAGPRKPDEGETEMDVASLDHLVDGNNPKHASTLSLASSKRKPRILFSQVQVYELERRFNQQRYLSAPEREQLALLLKMSSQQVTVI</sequence>
<proteinExistence type="predicted"/>
<name>A0A3P7NSX5_DIBLA</name>
<dbReference type="GO" id="GO:0030154">
    <property type="term" value="P:cell differentiation"/>
    <property type="evidence" value="ECO:0007669"/>
    <property type="project" value="TreeGrafter"/>
</dbReference>
<dbReference type="AlphaFoldDB" id="A0A3P7NSX5"/>
<keyword evidence="2 3" id="KW-0539">Nucleus</keyword>
<feature type="compositionally biased region" description="Polar residues" evidence="4">
    <location>
        <begin position="13"/>
        <end position="32"/>
    </location>
</feature>
<evidence type="ECO:0000256" key="4">
    <source>
        <dbReference type="SAM" id="MobiDB-lite"/>
    </source>
</evidence>
<organism evidence="6 7">
    <name type="scientific">Dibothriocephalus latus</name>
    <name type="common">Fish tapeworm</name>
    <name type="synonym">Diphyllobothrium latum</name>
    <dbReference type="NCBI Taxonomy" id="60516"/>
    <lineage>
        <taxon>Eukaryota</taxon>
        <taxon>Metazoa</taxon>
        <taxon>Spiralia</taxon>
        <taxon>Lophotrochozoa</taxon>
        <taxon>Platyhelminthes</taxon>
        <taxon>Cestoda</taxon>
        <taxon>Eucestoda</taxon>
        <taxon>Diphyllobothriidea</taxon>
        <taxon>Diphyllobothriidae</taxon>
        <taxon>Dibothriocephalus</taxon>
    </lineage>
</organism>
<dbReference type="CDD" id="cd00086">
    <property type="entry name" value="homeodomain"/>
    <property type="match status" value="1"/>
</dbReference>
<evidence type="ECO:0000313" key="6">
    <source>
        <dbReference type="EMBL" id="VDN12089.1"/>
    </source>
</evidence>
<dbReference type="GO" id="GO:0005634">
    <property type="term" value="C:nucleus"/>
    <property type="evidence" value="ECO:0007669"/>
    <property type="project" value="UniProtKB-SubCell"/>
</dbReference>
<dbReference type="InterPro" id="IPR001356">
    <property type="entry name" value="HD"/>
</dbReference>
<reference evidence="6 7" key="1">
    <citation type="submission" date="2018-11" db="EMBL/GenBank/DDBJ databases">
        <authorList>
            <consortium name="Pathogen Informatics"/>
        </authorList>
    </citation>
    <scope>NUCLEOTIDE SEQUENCE [LARGE SCALE GENOMIC DNA]</scope>
</reference>
<protein>
    <recommendedName>
        <fullName evidence="5">Homeobox domain-containing protein</fullName>
    </recommendedName>
</protein>
<accession>A0A3P7NSX5</accession>
<evidence type="ECO:0000256" key="2">
    <source>
        <dbReference type="PROSITE-ProRule" id="PRU00108"/>
    </source>
</evidence>
<keyword evidence="2 3" id="KW-0371">Homeobox</keyword>
<dbReference type="EMBL" id="UYRU01052993">
    <property type="protein sequence ID" value="VDN12089.1"/>
    <property type="molecule type" value="Genomic_DNA"/>
</dbReference>
<evidence type="ECO:0000313" key="7">
    <source>
        <dbReference type="Proteomes" id="UP000281553"/>
    </source>
</evidence>
<dbReference type="GO" id="GO:0000978">
    <property type="term" value="F:RNA polymerase II cis-regulatory region sequence-specific DNA binding"/>
    <property type="evidence" value="ECO:0007669"/>
    <property type="project" value="TreeGrafter"/>
</dbReference>
<dbReference type="PANTHER" id="PTHR24340">
    <property type="entry name" value="HOMEOBOX PROTEIN NKX"/>
    <property type="match status" value="1"/>
</dbReference>
<gene>
    <name evidence="6" type="ORF">DILT_LOCUS7920</name>
</gene>
<keyword evidence="7" id="KW-1185">Reference proteome</keyword>
<dbReference type="SUPFAM" id="SSF46689">
    <property type="entry name" value="Homeodomain-like"/>
    <property type="match status" value="1"/>
</dbReference>
<evidence type="ECO:0000259" key="5">
    <source>
        <dbReference type="PROSITE" id="PS50071"/>
    </source>
</evidence>
<dbReference type="Gene3D" id="1.10.10.60">
    <property type="entry name" value="Homeodomain-like"/>
    <property type="match status" value="1"/>
</dbReference>
<dbReference type="Pfam" id="PF00046">
    <property type="entry name" value="Homeodomain"/>
    <property type="match status" value="1"/>
</dbReference>
<comment type="subcellular location">
    <subcellularLocation>
        <location evidence="1 2 3">Nucleus</location>
    </subcellularLocation>
</comment>
<dbReference type="GO" id="GO:0000981">
    <property type="term" value="F:DNA-binding transcription factor activity, RNA polymerase II-specific"/>
    <property type="evidence" value="ECO:0007669"/>
    <property type="project" value="TreeGrafter"/>
</dbReference>
<feature type="domain" description="Homeobox" evidence="5">
    <location>
        <begin position="198"/>
        <end position="247"/>
    </location>
</feature>
<evidence type="ECO:0000256" key="1">
    <source>
        <dbReference type="ARBA" id="ARBA00004123"/>
    </source>
</evidence>
<evidence type="ECO:0000256" key="3">
    <source>
        <dbReference type="RuleBase" id="RU000682"/>
    </source>
</evidence>
<dbReference type="OrthoDB" id="3137333at2759"/>
<dbReference type="InterPro" id="IPR009057">
    <property type="entry name" value="Homeodomain-like_sf"/>
</dbReference>
<feature type="region of interest" description="Disordered" evidence="4">
    <location>
        <begin position="1"/>
        <end position="32"/>
    </location>
</feature>
<keyword evidence="2 3" id="KW-0238">DNA-binding</keyword>
<dbReference type="InterPro" id="IPR050394">
    <property type="entry name" value="Homeobox_NK-like"/>
</dbReference>
<dbReference type="PROSITE" id="PS50071">
    <property type="entry name" value="HOMEOBOX_2"/>
    <property type="match status" value="1"/>
</dbReference>
<dbReference type="Proteomes" id="UP000281553">
    <property type="component" value="Unassembled WGS sequence"/>
</dbReference>